<feature type="region of interest" description="Disordered" evidence="1">
    <location>
        <begin position="108"/>
        <end position="140"/>
    </location>
</feature>
<evidence type="ECO:0000313" key="2">
    <source>
        <dbReference type="EMBL" id="TNV72045.1"/>
    </source>
</evidence>
<name>A0A8J8NCD4_HALGN</name>
<proteinExistence type="predicted"/>
<sequence>MISGTQSGITSPKTYSKRPLISTKKKKIVILDLQDDEEESDEEQMVFSHQNRQQVFHPSPTNYMASHHRPVKSQQLNDHFRVHPKSSQMIQSINKYSNSRLALASSSKKTLISESSQRPNHQKSSKSISTQSKMTSMKKSFPKHLHILSPRLSPDRIIRLRDISPSEEQTRSPRYMSPIEPHLHTDYQEPEFYEPYKEKKPDCHHLPERRIRVEKPLNIKDVFSRTKLW</sequence>
<comment type="caution">
    <text evidence="2">The sequence shown here is derived from an EMBL/GenBank/DDBJ whole genome shotgun (WGS) entry which is preliminary data.</text>
</comment>
<evidence type="ECO:0000313" key="3">
    <source>
        <dbReference type="Proteomes" id="UP000785679"/>
    </source>
</evidence>
<dbReference type="AlphaFoldDB" id="A0A8J8NCD4"/>
<dbReference type="EMBL" id="RRYP01024699">
    <property type="protein sequence ID" value="TNV72045.1"/>
    <property type="molecule type" value="Genomic_DNA"/>
</dbReference>
<organism evidence="2 3">
    <name type="scientific">Halteria grandinella</name>
    <dbReference type="NCBI Taxonomy" id="5974"/>
    <lineage>
        <taxon>Eukaryota</taxon>
        <taxon>Sar</taxon>
        <taxon>Alveolata</taxon>
        <taxon>Ciliophora</taxon>
        <taxon>Intramacronucleata</taxon>
        <taxon>Spirotrichea</taxon>
        <taxon>Stichotrichia</taxon>
        <taxon>Sporadotrichida</taxon>
        <taxon>Halteriidae</taxon>
        <taxon>Halteria</taxon>
    </lineage>
</organism>
<dbReference type="Proteomes" id="UP000785679">
    <property type="component" value="Unassembled WGS sequence"/>
</dbReference>
<feature type="compositionally biased region" description="Low complexity" evidence="1">
    <location>
        <begin position="125"/>
        <end position="139"/>
    </location>
</feature>
<evidence type="ECO:0000256" key="1">
    <source>
        <dbReference type="SAM" id="MobiDB-lite"/>
    </source>
</evidence>
<gene>
    <name evidence="2" type="ORF">FGO68_gene4502</name>
</gene>
<protein>
    <submittedName>
        <fullName evidence="2">Uncharacterized protein</fullName>
    </submittedName>
</protein>
<keyword evidence="3" id="KW-1185">Reference proteome</keyword>
<accession>A0A8J8NCD4</accession>
<reference evidence="2" key="1">
    <citation type="submission" date="2019-06" db="EMBL/GenBank/DDBJ databases">
        <authorList>
            <person name="Zheng W."/>
        </authorList>
    </citation>
    <scope>NUCLEOTIDE SEQUENCE</scope>
    <source>
        <strain evidence="2">QDHG01</strain>
    </source>
</reference>